<feature type="transmembrane region" description="Helical" evidence="2">
    <location>
        <begin position="180"/>
        <end position="199"/>
    </location>
</feature>
<name>A0ABQ2YHE6_9ACTN</name>
<evidence type="ECO:0000256" key="1">
    <source>
        <dbReference type="SAM" id="MobiDB-lite"/>
    </source>
</evidence>
<dbReference type="Pfam" id="PF01757">
    <property type="entry name" value="Acyl_transf_3"/>
    <property type="match status" value="1"/>
</dbReference>
<comment type="caution">
    <text evidence="4">The sequence shown here is derived from an EMBL/GenBank/DDBJ whole genome shotgun (WGS) entry which is preliminary data.</text>
</comment>
<keyword evidence="4" id="KW-0808">Transferase</keyword>
<feature type="region of interest" description="Disordered" evidence="1">
    <location>
        <begin position="359"/>
        <end position="441"/>
    </location>
</feature>
<evidence type="ECO:0000259" key="3">
    <source>
        <dbReference type="Pfam" id="PF01757"/>
    </source>
</evidence>
<dbReference type="PANTHER" id="PTHR23028">
    <property type="entry name" value="ACETYLTRANSFERASE"/>
    <property type="match status" value="1"/>
</dbReference>
<feature type="transmembrane region" description="Helical" evidence="2">
    <location>
        <begin position="153"/>
        <end position="173"/>
    </location>
</feature>
<keyword evidence="2" id="KW-0472">Membrane</keyword>
<keyword evidence="2" id="KW-0812">Transmembrane</keyword>
<reference evidence="5" key="1">
    <citation type="journal article" date="2019" name="Int. J. Syst. Evol. Microbiol.">
        <title>The Global Catalogue of Microorganisms (GCM) 10K type strain sequencing project: providing services to taxonomists for standard genome sequencing and annotation.</title>
        <authorList>
            <consortium name="The Broad Institute Genomics Platform"/>
            <consortium name="The Broad Institute Genome Sequencing Center for Infectious Disease"/>
            <person name="Wu L."/>
            <person name="Ma J."/>
        </authorList>
    </citation>
    <scope>NUCLEOTIDE SEQUENCE [LARGE SCALE GENOMIC DNA]</scope>
    <source>
        <strain evidence="5">JCM 4586</strain>
    </source>
</reference>
<dbReference type="PANTHER" id="PTHR23028:SF53">
    <property type="entry name" value="ACYL_TRANSF_3 DOMAIN-CONTAINING PROTEIN"/>
    <property type="match status" value="1"/>
</dbReference>
<feature type="transmembrane region" description="Helical" evidence="2">
    <location>
        <begin position="205"/>
        <end position="223"/>
    </location>
</feature>
<dbReference type="InterPro" id="IPR050879">
    <property type="entry name" value="Acyltransferase_3"/>
</dbReference>
<feature type="transmembrane region" description="Helical" evidence="2">
    <location>
        <begin position="230"/>
        <end position="247"/>
    </location>
</feature>
<sequence>MRFARRGDLDGGLVAGQKSAAPRLYVLDGLRIVAALMVVFFHYVALRGGWGRDPEHIFPNLWKFAQYGWTGVEVFFLISGFVICMSTWGRSLGEFFISRVSRVYPAYWVAIILTAAVITLWPQVRQINGGFDGVLTNLTMLQSGLGVWDVDGVYWTLFIELKFYVLFAVVVATGVTYRKCVLFCVLWTVVALASVQADIKLLDQWAMPLYQPYFVAGIAFYLMYRYRPTALLWGIVAVSLLLAEHHITRRVADNTTHNIPAWPARVIVFVAFVLMALIACGAFNRIQWRWLSTAGALTYPLYLLHQYIGMTVIYGLRDRVPRHVLVIGLVLVMLGAAWLLHKLVERPLGPKVRKVLRSSMEEVRQHSPRPKSAAHAAKGAGAPGGAPVGAAAPSAVPEQHGGREEAREGAGAVAQRLRAYETGPYEQTAADRVGAGRPDGA</sequence>
<feature type="compositionally biased region" description="Low complexity" evidence="1">
    <location>
        <begin position="370"/>
        <end position="380"/>
    </location>
</feature>
<accession>A0ABQ2YHE6</accession>
<feature type="transmembrane region" description="Helical" evidence="2">
    <location>
        <begin position="296"/>
        <end position="317"/>
    </location>
</feature>
<organism evidence="4 5">
    <name type="scientific">Streptomyces hiroshimensis</name>
    <dbReference type="NCBI Taxonomy" id="66424"/>
    <lineage>
        <taxon>Bacteria</taxon>
        <taxon>Bacillati</taxon>
        <taxon>Actinomycetota</taxon>
        <taxon>Actinomycetes</taxon>
        <taxon>Kitasatosporales</taxon>
        <taxon>Streptomycetaceae</taxon>
        <taxon>Streptomyces</taxon>
    </lineage>
</organism>
<gene>
    <name evidence="4" type="ORF">GCM10010324_31690</name>
</gene>
<feature type="domain" description="Acyltransferase 3" evidence="3">
    <location>
        <begin position="26"/>
        <end position="340"/>
    </location>
</feature>
<keyword evidence="2" id="KW-1133">Transmembrane helix</keyword>
<feature type="transmembrane region" description="Helical" evidence="2">
    <location>
        <begin position="106"/>
        <end position="124"/>
    </location>
</feature>
<evidence type="ECO:0000313" key="4">
    <source>
        <dbReference type="EMBL" id="GGX83766.1"/>
    </source>
</evidence>
<feature type="transmembrane region" description="Helical" evidence="2">
    <location>
        <begin position="64"/>
        <end position="85"/>
    </location>
</feature>
<dbReference type="RefSeq" id="WP_190022312.1">
    <property type="nucleotide sequence ID" value="NZ_BMUT01000006.1"/>
</dbReference>
<evidence type="ECO:0000313" key="5">
    <source>
        <dbReference type="Proteomes" id="UP000659223"/>
    </source>
</evidence>
<dbReference type="InterPro" id="IPR002656">
    <property type="entry name" value="Acyl_transf_3_dom"/>
</dbReference>
<dbReference type="GO" id="GO:0016746">
    <property type="term" value="F:acyltransferase activity"/>
    <property type="evidence" value="ECO:0007669"/>
    <property type="project" value="UniProtKB-KW"/>
</dbReference>
<keyword evidence="5" id="KW-1185">Reference proteome</keyword>
<dbReference type="Proteomes" id="UP000659223">
    <property type="component" value="Unassembled WGS sequence"/>
</dbReference>
<protein>
    <submittedName>
        <fullName evidence="4">Acyltransferase</fullName>
    </submittedName>
</protein>
<proteinExistence type="predicted"/>
<evidence type="ECO:0000256" key="2">
    <source>
        <dbReference type="SAM" id="Phobius"/>
    </source>
</evidence>
<dbReference type="EMBL" id="BMUT01000006">
    <property type="protein sequence ID" value="GGX83766.1"/>
    <property type="molecule type" value="Genomic_DNA"/>
</dbReference>
<feature type="transmembrane region" description="Helical" evidence="2">
    <location>
        <begin position="323"/>
        <end position="344"/>
    </location>
</feature>
<keyword evidence="4" id="KW-0012">Acyltransferase</keyword>
<feature type="transmembrane region" description="Helical" evidence="2">
    <location>
        <begin position="24"/>
        <end position="44"/>
    </location>
</feature>
<feature type="transmembrane region" description="Helical" evidence="2">
    <location>
        <begin position="262"/>
        <end position="284"/>
    </location>
</feature>
<feature type="compositionally biased region" description="Low complexity" evidence="1">
    <location>
        <begin position="388"/>
        <end position="397"/>
    </location>
</feature>